<keyword evidence="1 4" id="KW-0808">Transferase</keyword>
<evidence type="ECO:0000313" key="4">
    <source>
        <dbReference type="EMBL" id="OBZ86268.1"/>
    </source>
</evidence>
<dbReference type="PANTHER" id="PTHR43072">
    <property type="entry name" value="N-ACETYLTRANSFERASE"/>
    <property type="match status" value="1"/>
</dbReference>
<evidence type="ECO:0000313" key="5">
    <source>
        <dbReference type="Proteomes" id="UP000093000"/>
    </source>
</evidence>
<dbReference type="PROSITE" id="PS51186">
    <property type="entry name" value="GNAT"/>
    <property type="match status" value="1"/>
</dbReference>
<dbReference type="Pfam" id="PF13420">
    <property type="entry name" value="Acetyltransf_4"/>
    <property type="match status" value="1"/>
</dbReference>
<protein>
    <submittedName>
        <fullName evidence="4">L-amino acid N-acyltransferase MnaT</fullName>
    </submittedName>
</protein>
<dbReference type="GO" id="GO:0016747">
    <property type="term" value="F:acyltransferase activity, transferring groups other than amino-acyl groups"/>
    <property type="evidence" value="ECO:0007669"/>
    <property type="project" value="InterPro"/>
</dbReference>
<dbReference type="OrthoDB" id="2129362at2759"/>
<gene>
    <name evidence="4" type="primary">mnaT</name>
    <name evidence="4" type="ORF">A0J61_05680</name>
</gene>
<feature type="domain" description="N-acetyltransferase" evidence="3">
    <location>
        <begin position="8"/>
        <end position="168"/>
    </location>
</feature>
<evidence type="ECO:0000256" key="1">
    <source>
        <dbReference type="ARBA" id="ARBA00022679"/>
    </source>
</evidence>
<dbReference type="InterPro" id="IPR016181">
    <property type="entry name" value="Acyl_CoA_acyltransferase"/>
</dbReference>
<dbReference type="SUPFAM" id="SSF55729">
    <property type="entry name" value="Acyl-CoA N-acyltransferases (Nat)"/>
    <property type="match status" value="1"/>
</dbReference>
<evidence type="ECO:0000256" key="2">
    <source>
        <dbReference type="ARBA" id="ARBA00023315"/>
    </source>
</evidence>
<dbReference type="STRING" id="101091.A0A1C7NBC0"/>
<name>A0A1C7NBC0_9FUNG</name>
<dbReference type="InterPro" id="IPR000182">
    <property type="entry name" value="GNAT_dom"/>
</dbReference>
<comment type="caution">
    <text evidence="4">The sequence shown here is derived from an EMBL/GenBank/DDBJ whole genome shotgun (WGS) entry which is preliminary data.</text>
</comment>
<dbReference type="AlphaFoldDB" id="A0A1C7NBC0"/>
<dbReference type="Proteomes" id="UP000093000">
    <property type="component" value="Unassembled WGS sequence"/>
</dbReference>
<dbReference type="Gene3D" id="3.40.630.30">
    <property type="match status" value="1"/>
</dbReference>
<keyword evidence="2 4" id="KW-0012">Acyltransferase</keyword>
<dbReference type="CDD" id="cd04301">
    <property type="entry name" value="NAT_SF"/>
    <property type="match status" value="1"/>
</dbReference>
<dbReference type="InParanoid" id="A0A1C7NBC0"/>
<proteinExistence type="predicted"/>
<evidence type="ECO:0000259" key="3">
    <source>
        <dbReference type="PROSITE" id="PS51186"/>
    </source>
</evidence>
<keyword evidence="5" id="KW-1185">Reference proteome</keyword>
<accession>A0A1C7NBC0</accession>
<dbReference type="EMBL" id="LUGH01000314">
    <property type="protein sequence ID" value="OBZ86268.1"/>
    <property type="molecule type" value="Genomic_DNA"/>
</dbReference>
<reference evidence="4 5" key="1">
    <citation type="submission" date="2016-03" db="EMBL/GenBank/DDBJ databases">
        <title>Choanephora cucurbitarum.</title>
        <authorList>
            <person name="Min B."/>
            <person name="Park H."/>
            <person name="Park J.-H."/>
            <person name="Shin H.-D."/>
            <person name="Choi I.-G."/>
        </authorList>
    </citation>
    <scope>NUCLEOTIDE SEQUENCE [LARGE SCALE GENOMIC DNA]</scope>
    <source>
        <strain evidence="4 5">KUS-F28377</strain>
    </source>
</reference>
<sequence length="202" mass="23122">MGNPLELYHIRAATESDIPQILEIYNERILNSTCLFMYDPVPIENRLTWFRELKAKGYPVIVAAEKETNKAIAYACFGSFRPHTAFILTTEISLYIHQAHQRKGLGSLLLTEMMRIGRELKFRNLIAGITAENEGSVLLFAKFGFKQVGQIHDSGYKFGRFLDIVFLEYLIDTEVDKHQTIPAFKPFPFDSYVFGETTLDSV</sequence>
<organism evidence="4 5">
    <name type="scientific">Choanephora cucurbitarum</name>
    <dbReference type="NCBI Taxonomy" id="101091"/>
    <lineage>
        <taxon>Eukaryota</taxon>
        <taxon>Fungi</taxon>
        <taxon>Fungi incertae sedis</taxon>
        <taxon>Mucoromycota</taxon>
        <taxon>Mucoromycotina</taxon>
        <taxon>Mucoromycetes</taxon>
        <taxon>Mucorales</taxon>
        <taxon>Mucorineae</taxon>
        <taxon>Choanephoraceae</taxon>
        <taxon>Choanephoroideae</taxon>
        <taxon>Choanephora</taxon>
    </lineage>
</organism>
<dbReference type="PANTHER" id="PTHR43072:SF23">
    <property type="entry name" value="UPF0039 PROTEIN C11D3.02C"/>
    <property type="match status" value="1"/>
</dbReference>